<feature type="domain" description="Methyltransferase" evidence="1">
    <location>
        <begin position="70"/>
        <end position="161"/>
    </location>
</feature>
<evidence type="ECO:0000259" key="1">
    <source>
        <dbReference type="Pfam" id="PF13649"/>
    </source>
</evidence>
<dbReference type="Gene3D" id="3.40.50.150">
    <property type="entry name" value="Vaccinia Virus protein VP39"/>
    <property type="match status" value="1"/>
</dbReference>
<dbReference type="SUPFAM" id="SSF53335">
    <property type="entry name" value="S-adenosyl-L-methionine-dependent methyltransferases"/>
    <property type="match status" value="1"/>
</dbReference>
<proteinExistence type="predicted"/>
<name>A0ABV7FWI1_9PROT</name>
<comment type="caution">
    <text evidence="2">The sequence shown here is derived from an EMBL/GenBank/DDBJ whole genome shotgun (WGS) entry which is preliminary data.</text>
</comment>
<dbReference type="RefSeq" id="WP_379592496.1">
    <property type="nucleotide sequence ID" value="NZ_JBHRTN010000002.1"/>
</dbReference>
<keyword evidence="2" id="KW-0808">Transferase</keyword>
<dbReference type="InterPro" id="IPR029063">
    <property type="entry name" value="SAM-dependent_MTases_sf"/>
</dbReference>
<gene>
    <name evidence="2" type="ORF">ACFOD4_00540</name>
</gene>
<dbReference type="InterPro" id="IPR041698">
    <property type="entry name" value="Methyltransf_25"/>
</dbReference>
<keyword evidence="2" id="KW-0489">Methyltransferase</keyword>
<dbReference type="Pfam" id="PF13649">
    <property type="entry name" value="Methyltransf_25"/>
    <property type="match status" value="1"/>
</dbReference>
<dbReference type="EMBL" id="JBHRTN010000002">
    <property type="protein sequence ID" value="MFC3123530.1"/>
    <property type="molecule type" value="Genomic_DNA"/>
</dbReference>
<dbReference type="GO" id="GO:0008168">
    <property type="term" value="F:methyltransferase activity"/>
    <property type="evidence" value="ECO:0007669"/>
    <property type="project" value="UniProtKB-KW"/>
</dbReference>
<sequence length="240" mass="25774">MSQVLQPQQPAAPRPEAVMAALPGLIRQVAARYAGASRYSRGFVPGKLRGDPATEVVLRHAAQLGGFGHVLDLGCGRGQLALLLVQAGLAREATGIDVIGPQVAEANAAAAGLPARYIQADLARPETRAALPDCDTLLLVDVLYQMPEAAQMALLAPALRAARRRMVIRLFDPDLGWRSRFGRGMERVNAVLRGEPGARVSPLPLPRIEAVLRGGGFRVERRPCWGRLPLPNVLLLAERD</sequence>
<evidence type="ECO:0000313" key="2">
    <source>
        <dbReference type="EMBL" id="MFC3123530.1"/>
    </source>
</evidence>
<keyword evidence="3" id="KW-1185">Reference proteome</keyword>
<dbReference type="Proteomes" id="UP001595593">
    <property type="component" value="Unassembled WGS sequence"/>
</dbReference>
<accession>A0ABV7FWI1</accession>
<organism evidence="2 3">
    <name type="scientific">Teichococcus globiformis</name>
    <dbReference type="NCBI Taxonomy" id="2307229"/>
    <lineage>
        <taxon>Bacteria</taxon>
        <taxon>Pseudomonadati</taxon>
        <taxon>Pseudomonadota</taxon>
        <taxon>Alphaproteobacteria</taxon>
        <taxon>Acetobacterales</taxon>
        <taxon>Roseomonadaceae</taxon>
        <taxon>Roseomonas</taxon>
    </lineage>
</organism>
<protein>
    <submittedName>
        <fullName evidence="2">Methyltransferase domain-containing protein</fullName>
    </submittedName>
</protein>
<reference evidence="3" key="1">
    <citation type="journal article" date="2019" name="Int. J. Syst. Evol. Microbiol.">
        <title>The Global Catalogue of Microorganisms (GCM) 10K type strain sequencing project: providing services to taxonomists for standard genome sequencing and annotation.</title>
        <authorList>
            <consortium name="The Broad Institute Genomics Platform"/>
            <consortium name="The Broad Institute Genome Sequencing Center for Infectious Disease"/>
            <person name="Wu L."/>
            <person name="Ma J."/>
        </authorList>
    </citation>
    <scope>NUCLEOTIDE SEQUENCE [LARGE SCALE GENOMIC DNA]</scope>
    <source>
        <strain evidence="3">KCTC 52094</strain>
    </source>
</reference>
<dbReference type="GO" id="GO:0032259">
    <property type="term" value="P:methylation"/>
    <property type="evidence" value="ECO:0007669"/>
    <property type="project" value="UniProtKB-KW"/>
</dbReference>
<evidence type="ECO:0000313" key="3">
    <source>
        <dbReference type="Proteomes" id="UP001595593"/>
    </source>
</evidence>